<comment type="pathway">
    <text evidence="7 8">Carbohydrate biosynthesis; gluconeogenesis.</text>
</comment>
<comment type="subcellular location">
    <subcellularLocation>
        <location evidence="7 8">Cytoplasm</location>
    </subcellularLocation>
</comment>
<comment type="caution">
    <text evidence="9">The sequence shown here is derived from an EMBL/GenBank/DDBJ whole genome shotgun (WGS) entry which is preliminary data.</text>
</comment>
<keyword evidence="5 7" id="KW-0324">Glycolysis</keyword>
<feature type="active site" description="Electrophile" evidence="7">
    <location>
        <position position="93"/>
    </location>
</feature>
<comment type="caution">
    <text evidence="7">Lacks conserved residue(s) required for the propagation of feature annotation.</text>
</comment>
<proteinExistence type="inferred from homology"/>
<gene>
    <name evidence="7" type="primary">tpiA</name>
    <name evidence="9" type="ORF">A3B21_02475</name>
</gene>
<evidence type="ECO:0000256" key="6">
    <source>
        <dbReference type="ARBA" id="ARBA00023235"/>
    </source>
</evidence>
<dbReference type="Pfam" id="PF00121">
    <property type="entry name" value="TIM"/>
    <property type="match status" value="1"/>
</dbReference>
<comment type="subunit">
    <text evidence="7 8">Homodimer.</text>
</comment>
<reference evidence="9 10" key="1">
    <citation type="journal article" date="2016" name="Nat. Commun.">
        <title>Thousands of microbial genomes shed light on interconnected biogeochemical processes in an aquifer system.</title>
        <authorList>
            <person name="Anantharaman K."/>
            <person name="Brown C.T."/>
            <person name="Hug L.A."/>
            <person name="Sharon I."/>
            <person name="Castelle C.J."/>
            <person name="Probst A.J."/>
            <person name="Thomas B.C."/>
            <person name="Singh A."/>
            <person name="Wilkins M.J."/>
            <person name="Karaoz U."/>
            <person name="Brodie E.L."/>
            <person name="Williams K.H."/>
            <person name="Hubbard S.S."/>
            <person name="Banfield J.F."/>
        </authorList>
    </citation>
    <scope>NUCLEOTIDE SEQUENCE [LARGE SCALE GENOMIC DNA]</scope>
</reference>
<feature type="active site" description="Proton acceptor" evidence="7">
    <location>
        <position position="164"/>
    </location>
</feature>
<evidence type="ECO:0000313" key="9">
    <source>
        <dbReference type="EMBL" id="OGL80011.1"/>
    </source>
</evidence>
<dbReference type="InterPro" id="IPR035990">
    <property type="entry name" value="TIM_sf"/>
</dbReference>
<dbReference type="CDD" id="cd00311">
    <property type="entry name" value="TIM"/>
    <property type="match status" value="1"/>
</dbReference>
<accession>A0A1F7UP06</accession>
<protein>
    <recommendedName>
        <fullName evidence="7 8">Triosephosphate isomerase</fullName>
        <shortName evidence="7">TIM</shortName>
        <shortName evidence="7">TPI</shortName>
        <ecNumber evidence="7 8">5.3.1.1</ecNumber>
    </recommendedName>
    <alternativeName>
        <fullName evidence="7">Triose-phosphate isomerase</fullName>
    </alternativeName>
</protein>
<dbReference type="InterPro" id="IPR000652">
    <property type="entry name" value="Triosephosphate_isomerase"/>
</dbReference>
<dbReference type="PANTHER" id="PTHR21139:SF42">
    <property type="entry name" value="TRIOSEPHOSPHATE ISOMERASE"/>
    <property type="match status" value="1"/>
</dbReference>
<dbReference type="AlphaFoldDB" id="A0A1F7UP06"/>
<keyword evidence="6 7" id="KW-0413">Isomerase</keyword>
<dbReference type="GO" id="GO:0019563">
    <property type="term" value="P:glycerol catabolic process"/>
    <property type="evidence" value="ECO:0007669"/>
    <property type="project" value="TreeGrafter"/>
</dbReference>
<dbReference type="InterPro" id="IPR022896">
    <property type="entry name" value="TrioseP_Isoase_bac/euk"/>
</dbReference>
<dbReference type="InterPro" id="IPR013785">
    <property type="entry name" value="Aldolase_TIM"/>
</dbReference>
<evidence type="ECO:0000256" key="2">
    <source>
        <dbReference type="ARBA" id="ARBA00007422"/>
    </source>
</evidence>
<sequence>MKLIVANWKMYLTLRESIALANKVTRYTLHVTRYTIVLCPSFVAMEEVAKVIKGTQIKLGAQDVEPEKRGAYTGEVGLDDLRELGVEYVLVGHSERRRMGETDKLVNQKLKAVLKSGMRPILCVGESWKIRRSGKARGYVADQLRAGLKSVTQKDLKRVVVAYEPIWAIGTGRPDTPKDASEMHMWIQKIIRDISIFANKNRDVPILYGGSVNAKNAGTFLRAPGVDGLLIGRASTQATEFAHIIRSA</sequence>
<dbReference type="GO" id="GO:0006094">
    <property type="term" value="P:gluconeogenesis"/>
    <property type="evidence" value="ECO:0007669"/>
    <property type="project" value="UniProtKB-UniRule"/>
</dbReference>
<dbReference type="UniPathway" id="UPA00138"/>
<organism evidence="9 10">
    <name type="scientific">Candidatus Uhrbacteria bacterium RIFCSPLOWO2_01_FULL_47_24</name>
    <dbReference type="NCBI Taxonomy" id="1802401"/>
    <lineage>
        <taxon>Bacteria</taxon>
        <taxon>Candidatus Uhriibacteriota</taxon>
    </lineage>
</organism>
<evidence type="ECO:0000256" key="1">
    <source>
        <dbReference type="ARBA" id="ARBA00004680"/>
    </source>
</evidence>
<evidence type="ECO:0000256" key="8">
    <source>
        <dbReference type="RuleBase" id="RU363013"/>
    </source>
</evidence>
<evidence type="ECO:0000256" key="7">
    <source>
        <dbReference type="HAMAP-Rule" id="MF_00147"/>
    </source>
</evidence>
<comment type="similarity">
    <text evidence="2 7 8">Belongs to the triosephosphate isomerase family.</text>
</comment>
<dbReference type="EC" id="5.3.1.1" evidence="7 8"/>
<feature type="binding site" evidence="7">
    <location>
        <position position="170"/>
    </location>
    <ligand>
        <name>substrate</name>
    </ligand>
</feature>
<dbReference type="FunFam" id="3.20.20.70:FF:000016">
    <property type="entry name" value="Triosephosphate isomerase"/>
    <property type="match status" value="1"/>
</dbReference>
<dbReference type="GO" id="GO:0006096">
    <property type="term" value="P:glycolytic process"/>
    <property type="evidence" value="ECO:0007669"/>
    <property type="project" value="UniProtKB-UniRule"/>
</dbReference>
<comment type="pathway">
    <text evidence="1 7 8">Carbohydrate degradation; glycolysis; D-glyceraldehyde 3-phosphate from glycerone phosphate: step 1/1.</text>
</comment>
<dbReference type="GO" id="GO:0004807">
    <property type="term" value="F:triose-phosphate isomerase activity"/>
    <property type="evidence" value="ECO:0007669"/>
    <property type="project" value="UniProtKB-UniRule"/>
</dbReference>
<comment type="catalytic activity">
    <reaction evidence="7 8">
        <text>D-glyceraldehyde 3-phosphate = dihydroxyacetone phosphate</text>
        <dbReference type="Rhea" id="RHEA:18585"/>
        <dbReference type="ChEBI" id="CHEBI:57642"/>
        <dbReference type="ChEBI" id="CHEBI:59776"/>
        <dbReference type="EC" id="5.3.1.1"/>
    </reaction>
</comment>
<evidence type="ECO:0000256" key="3">
    <source>
        <dbReference type="ARBA" id="ARBA00022432"/>
    </source>
</evidence>
<dbReference type="Proteomes" id="UP000176897">
    <property type="component" value="Unassembled WGS sequence"/>
</dbReference>
<feature type="binding site" evidence="7">
    <location>
        <begin position="7"/>
        <end position="9"/>
    </location>
    <ligand>
        <name>substrate</name>
    </ligand>
</feature>
<dbReference type="GO" id="GO:0046166">
    <property type="term" value="P:glyceraldehyde-3-phosphate biosynthetic process"/>
    <property type="evidence" value="ECO:0007669"/>
    <property type="project" value="TreeGrafter"/>
</dbReference>
<evidence type="ECO:0000313" key="10">
    <source>
        <dbReference type="Proteomes" id="UP000176897"/>
    </source>
</evidence>
<feature type="binding site" evidence="7">
    <location>
        <position position="211"/>
    </location>
    <ligand>
        <name>substrate</name>
    </ligand>
</feature>
<evidence type="ECO:0000256" key="4">
    <source>
        <dbReference type="ARBA" id="ARBA00022490"/>
    </source>
</evidence>
<dbReference type="NCBIfam" id="TIGR00419">
    <property type="entry name" value="tim"/>
    <property type="match status" value="1"/>
</dbReference>
<evidence type="ECO:0000256" key="5">
    <source>
        <dbReference type="ARBA" id="ARBA00023152"/>
    </source>
</evidence>
<dbReference type="PROSITE" id="PS51440">
    <property type="entry name" value="TIM_2"/>
    <property type="match status" value="1"/>
</dbReference>
<dbReference type="HAMAP" id="MF_00147_B">
    <property type="entry name" value="TIM_B"/>
    <property type="match status" value="1"/>
</dbReference>
<dbReference type="GO" id="GO:0005829">
    <property type="term" value="C:cytosol"/>
    <property type="evidence" value="ECO:0007669"/>
    <property type="project" value="TreeGrafter"/>
</dbReference>
<dbReference type="SUPFAM" id="SSF51351">
    <property type="entry name" value="Triosephosphate isomerase (TIM)"/>
    <property type="match status" value="1"/>
</dbReference>
<dbReference type="InterPro" id="IPR020861">
    <property type="entry name" value="Triosephosphate_isomerase_AS"/>
</dbReference>
<keyword evidence="3 7" id="KW-0312">Gluconeogenesis</keyword>
<dbReference type="EMBL" id="MGEJ01000017">
    <property type="protein sequence ID" value="OGL80011.1"/>
    <property type="molecule type" value="Genomic_DNA"/>
</dbReference>
<dbReference type="PANTHER" id="PTHR21139">
    <property type="entry name" value="TRIOSEPHOSPHATE ISOMERASE"/>
    <property type="match status" value="1"/>
</dbReference>
<name>A0A1F7UP06_9BACT</name>
<keyword evidence="4 7" id="KW-0963">Cytoplasm</keyword>
<comment type="function">
    <text evidence="7">Involved in the gluconeogenesis. Catalyzes stereospecifically the conversion of dihydroxyacetone phosphate (DHAP) to D-glyceraldehyde-3-phosphate (G3P).</text>
</comment>
<dbReference type="UniPathway" id="UPA00109">
    <property type="reaction ID" value="UER00189"/>
</dbReference>
<dbReference type="Gene3D" id="3.20.20.70">
    <property type="entry name" value="Aldolase class I"/>
    <property type="match status" value="1"/>
</dbReference>
<dbReference type="PROSITE" id="PS00171">
    <property type="entry name" value="TIM_1"/>
    <property type="match status" value="1"/>
</dbReference>
<dbReference type="STRING" id="1802401.A3B21_02475"/>